<dbReference type="SUPFAM" id="SSF48452">
    <property type="entry name" value="TPR-like"/>
    <property type="match status" value="1"/>
</dbReference>
<reference evidence="2 3" key="1">
    <citation type="submission" date="2020-08" db="EMBL/GenBank/DDBJ databases">
        <title>The isolate Caproiciproducens sp. 7D4C2 produces n-caproate at mildly acidic conditions from hexoses: genome and rBOX comparison with related strains and chain-elongating bacteria.</title>
        <authorList>
            <person name="Esquivel-Elizondo S."/>
            <person name="Bagci C."/>
            <person name="Temovska M."/>
            <person name="Jeon B.S."/>
            <person name="Bessarab I."/>
            <person name="Williams R.B.H."/>
            <person name="Huson D.H."/>
            <person name="Angenent L.T."/>
        </authorList>
    </citation>
    <scope>NUCLEOTIDE SEQUENCE [LARGE SCALE GENOMIC DNA]</scope>
    <source>
        <strain evidence="2 3">7D4C2</strain>
    </source>
</reference>
<dbReference type="Gene3D" id="3.90.550.10">
    <property type="entry name" value="Spore Coat Polysaccharide Biosynthesis Protein SpsA, Chain A"/>
    <property type="match status" value="1"/>
</dbReference>
<dbReference type="RefSeq" id="WP_187037845.1">
    <property type="nucleotide sequence ID" value="NZ_CP060286.1"/>
</dbReference>
<dbReference type="InterPro" id="IPR011990">
    <property type="entry name" value="TPR-like_helical_dom_sf"/>
</dbReference>
<accession>A0A7G8TFK2</accession>
<dbReference type="Pfam" id="PF00535">
    <property type="entry name" value="Glycos_transf_2"/>
    <property type="match status" value="1"/>
</dbReference>
<dbReference type="SUPFAM" id="SSF53448">
    <property type="entry name" value="Nucleotide-diphospho-sugar transferases"/>
    <property type="match status" value="1"/>
</dbReference>
<organism evidence="2 3">
    <name type="scientific">Caproicibacter fermentans</name>
    <dbReference type="NCBI Taxonomy" id="2576756"/>
    <lineage>
        <taxon>Bacteria</taxon>
        <taxon>Bacillati</taxon>
        <taxon>Bacillota</taxon>
        <taxon>Clostridia</taxon>
        <taxon>Eubacteriales</taxon>
        <taxon>Acutalibacteraceae</taxon>
        <taxon>Caproicibacter</taxon>
    </lineage>
</organism>
<dbReference type="Gene3D" id="1.25.40.10">
    <property type="entry name" value="Tetratricopeptide repeat domain"/>
    <property type="match status" value="1"/>
</dbReference>
<dbReference type="PANTHER" id="PTHR43630">
    <property type="entry name" value="POLY-BETA-1,6-N-ACETYL-D-GLUCOSAMINE SYNTHASE"/>
    <property type="match status" value="1"/>
</dbReference>
<evidence type="ECO:0000313" key="2">
    <source>
        <dbReference type="EMBL" id="QNK42393.1"/>
    </source>
</evidence>
<dbReference type="Proteomes" id="UP000515909">
    <property type="component" value="Chromosome"/>
</dbReference>
<keyword evidence="2" id="KW-0808">Transferase</keyword>
<dbReference type="EMBL" id="CP060286">
    <property type="protein sequence ID" value="QNK42393.1"/>
    <property type="molecule type" value="Genomic_DNA"/>
</dbReference>
<dbReference type="InterPro" id="IPR001173">
    <property type="entry name" value="Glyco_trans_2-like"/>
</dbReference>
<name>A0A7G8TFK2_9FIRM</name>
<evidence type="ECO:0000313" key="3">
    <source>
        <dbReference type="Proteomes" id="UP000515909"/>
    </source>
</evidence>
<proteinExistence type="predicted"/>
<gene>
    <name evidence="2" type="ORF">HCR03_09385</name>
</gene>
<dbReference type="GO" id="GO:0016740">
    <property type="term" value="F:transferase activity"/>
    <property type="evidence" value="ECO:0007669"/>
    <property type="project" value="UniProtKB-KW"/>
</dbReference>
<evidence type="ECO:0000259" key="1">
    <source>
        <dbReference type="Pfam" id="PF00535"/>
    </source>
</evidence>
<dbReference type="AlphaFoldDB" id="A0A7G8TFK2"/>
<sequence>MIVKNEEKTLDRCLSSLKPLMEAVESELIITDTGSTDSTVEIAKKYTDHIIHFEWCDDFSAARNTGLKEARGEWFLFLDGDEWFENTDELIEFFTSGECDRYGSASYVVRNYTDSSGKNYIDFHALRLNRVIENCLFINQVHEAMPRITPTKFFKDYAHHYGYVCYSRRERMKKSQRNIRLLEMELEENPLNLKAYYELSREYFGFYDLDTVEYYCTRGLKIEEEHPDHIWKLSIFQSYVKALYKGKAYQKVLELVEKMVREDPQMEIIWMDYHYYAQNAAFQIRDYERSNSHGLAYLKVYEQYQAGRLDNNMLLFANFDHIKETDKEQVLYLLGVSFLFLHNYKEVEKIIDQLDSLDPAVLGHGLLLISRMCAETEKWEQLASFYQNKRSVEASYKIDIMKEIEAVLPLEEKMRADAAIAFAALPDKDDAYVRMNCLRNEESNGDKDAVECELDWFLRWEGKWSTVYSDVLFFAMQEKMNILKFILKIEVDEFRPIIDNMQKHHNNFPEVIKEYLKSYSFENLKGLYWSICLRENLLMMETKNFAANEDEMKFFIEYARQSAKYVRSIFRSELLSPDRVTILPRAYRFGFYMGQALAAQEKSDSESYLRNLRFALKSYEGMNRPISVLLDYFEQEEKLRREKAEEFNKLAKQVKERIKILISQGKLKEAGQVTAQLAALMPNDPDVVKFRTLTHTEPDMKELAAQLPQ</sequence>
<protein>
    <submittedName>
        <fullName evidence="2">Glycosyltransferase</fullName>
    </submittedName>
</protein>
<feature type="domain" description="Glycosyltransferase 2-like" evidence="1">
    <location>
        <begin position="1"/>
        <end position="102"/>
    </location>
</feature>
<dbReference type="KEGG" id="cfem:HCR03_09385"/>
<dbReference type="InterPro" id="IPR029044">
    <property type="entry name" value="Nucleotide-diphossugar_trans"/>
</dbReference>
<dbReference type="PANTHER" id="PTHR43630:SF2">
    <property type="entry name" value="GLYCOSYLTRANSFERASE"/>
    <property type="match status" value="1"/>
</dbReference>